<dbReference type="CDD" id="cd04692">
    <property type="entry name" value="NUDIX_Hydrolase"/>
    <property type="match status" value="1"/>
</dbReference>
<reference evidence="2 3" key="1">
    <citation type="submission" date="2016-05" db="EMBL/GenBank/DDBJ databases">
        <title>Paenibacillus oryzae. sp. nov., isolated from the rice root.</title>
        <authorList>
            <person name="Zhang J."/>
            <person name="Zhang X."/>
        </authorList>
    </citation>
    <scope>NUCLEOTIDE SEQUENCE [LARGE SCALE GENOMIC DNA]</scope>
    <source>
        <strain evidence="2 3">1DrF-4</strain>
    </source>
</reference>
<sequence>MPEEFFDIYDEELNPIGTASRRETHAKGYWHRTFHCWLARRSDGRELVLFQRRQLGKDTNPGCYDITAAGHLLAGEGLSDAVRELKEELGVSVSLQELIYLDQVREEADGLVGGKPFIDREVSDVYGLITSIPLESLALQQEEVAGVYEAEISDMLALFRGERDSLTVTGIEHANAGKNNEYKLISRMITAGQFVPRPFSYYIDVLEKLQNCIKE</sequence>
<protein>
    <submittedName>
        <fullName evidence="2">NUDIX hydrolase</fullName>
    </submittedName>
</protein>
<dbReference type="OrthoDB" id="9780586at2"/>
<keyword evidence="3" id="KW-1185">Reference proteome</keyword>
<dbReference type="PROSITE" id="PS51462">
    <property type="entry name" value="NUDIX"/>
    <property type="match status" value="1"/>
</dbReference>
<evidence type="ECO:0000313" key="3">
    <source>
        <dbReference type="Proteomes" id="UP000092024"/>
    </source>
</evidence>
<evidence type="ECO:0000259" key="1">
    <source>
        <dbReference type="PROSITE" id="PS51462"/>
    </source>
</evidence>
<dbReference type="Gene3D" id="3.90.79.10">
    <property type="entry name" value="Nucleoside Triphosphate Pyrophosphohydrolase"/>
    <property type="match status" value="1"/>
</dbReference>
<dbReference type="EMBL" id="LYPA01000080">
    <property type="protein sequence ID" value="OBR62398.1"/>
    <property type="molecule type" value="Genomic_DNA"/>
</dbReference>
<dbReference type="PANTHER" id="PTHR10885:SF0">
    <property type="entry name" value="ISOPENTENYL-DIPHOSPHATE DELTA-ISOMERASE"/>
    <property type="match status" value="1"/>
</dbReference>
<dbReference type="InterPro" id="IPR000086">
    <property type="entry name" value="NUDIX_hydrolase_dom"/>
</dbReference>
<accession>A0A1A5YA04</accession>
<proteinExistence type="predicted"/>
<dbReference type="GO" id="GO:0016787">
    <property type="term" value="F:hydrolase activity"/>
    <property type="evidence" value="ECO:0007669"/>
    <property type="project" value="UniProtKB-KW"/>
</dbReference>
<dbReference type="Pfam" id="PF00293">
    <property type="entry name" value="NUDIX"/>
    <property type="match status" value="1"/>
</dbReference>
<keyword evidence="2" id="KW-0378">Hydrolase</keyword>
<dbReference type="RefSeq" id="WP_068687258.1">
    <property type="nucleotide sequence ID" value="NZ_LYPA01000080.1"/>
</dbReference>
<comment type="caution">
    <text evidence="2">The sequence shown here is derived from an EMBL/GenBank/DDBJ whole genome shotgun (WGS) entry which is preliminary data.</text>
</comment>
<name>A0A1A5YA04_9BACL</name>
<dbReference type="PANTHER" id="PTHR10885">
    <property type="entry name" value="ISOPENTENYL-DIPHOSPHATE DELTA-ISOMERASE"/>
    <property type="match status" value="1"/>
</dbReference>
<organism evidence="2 3">
    <name type="scientific">Paenibacillus oryzae</name>
    <dbReference type="NCBI Taxonomy" id="1844972"/>
    <lineage>
        <taxon>Bacteria</taxon>
        <taxon>Bacillati</taxon>
        <taxon>Bacillota</taxon>
        <taxon>Bacilli</taxon>
        <taxon>Bacillales</taxon>
        <taxon>Paenibacillaceae</taxon>
        <taxon>Paenibacillus</taxon>
    </lineage>
</organism>
<dbReference type="STRING" id="1844972.A7K91_01925"/>
<dbReference type="Proteomes" id="UP000092024">
    <property type="component" value="Unassembled WGS sequence"/>
</dbReference>
<dbReference type="SUPFAM" id="SSF55811">
    <property type="entry name" value="Nudix"/>
    <property type="match status" value="1"/>
</dbReference>
<dbReference type="InterPro" id="IPR015797">
    <property type="entry name" value="NUDIX_hydrolase-like_dom_sf"/>
</dbReference>
<dbReference type="AlphaFoldDB" id="A0A1A5YA04"/>
<feature type="domain" description="Nudix hydrolase" evidence="1">
    <location>
        <begin position="29"/>
        <end position="172"/>
    </location>
</feature>
<gene>
    <name evidence="2" type="ORF">A7K91_01925</name>
</gene>
<evidence type="ECO:0000313" key="2">
    <source>
        <dbReference type="EMBL" id="OBR62398.1"/>
    </source>
</evidence>